<keyword evidence="9" id="KW-1185">Reference proteome</keyword>
<dbReference type="PANTHER" id="PTHR14002:SF60">
    <property type="entry name" value="ZP DOMAIN-CONTAINING PROTEIN"/>
    <property type="match status" value="1"/>
</dbReference>
<dbReference type="SUPFAM" id="SSF49265">
    <property type="entry name" value="Fibronectin type III"/>
    <property type="match status" value="1"/>
</dbReference>
<dbReference type="Pfam" id="PF07645">
    <property type="entry name" value="EGF_CA"/>
    <property type="match status" value="1"/>
</dbReference>
<dbReference type="GO" id="GO:0005509">
    <property type="term" value="F:calcium ion binding"/>
    <property type="evidence" value="ECO:0007669"/>
    <property type="project" value="InterPro"/>
</dbReference>
<keyword evidence="5" id="KW-0472">Membrane</keyword>
<evidence type="ECO:0000313" key="9">
    <source>
        <dbReference type="Proteomes" id="UP000515152"/>
    </source>
</evidence>
<keyword evidence="3" id="KW-1015">Disulfide bond</keyword>
<protein>
    <submittedName>
        <fullName evidence="10">Uncharacterized protein LOC105889559</fullName>
    </submittedName>
</protein>
<keyword evidence="1 4" id="KW-0245">EGF-like domain</keyword>
<dbReference type="Proteomes" id="UP000515152">
    <property type="component" value="Chromosome 16"/>
</dbReference>
<evidence type="ECO:0000313" key="10">
    <source>
        <dbReference type="RefSeq" id="XP_031438641.1"/>
    </source>
</evidence>
<comment type="caution">
    <text evidence="4">Lacks conserved residue(s) required for the propagation of feature annotation.</text>
</comment>
<dbReference type="Gene3D" id="2.10.25.10">
    <property type="entry name" value="Laminin"/>
    <property type="match status" value="1"/>
</dbReference>
<dbReference type="AlphaFoldDB" id="A0A6P8GM06"/>
<keyword evidence="5" id="KW-1133">Transmembrane helix</keyword>
<dbReference type="RefSeq" id="XP_031438641.1">
    <property type="nucleotide sequence ID" value="XM_031582781.2"/>
</dbReference>
<dbReference type="Gene3D" id="2.60.40.4100">
    <property type="entry name" value="Zona pellucida, ZP-C domain"/>
    <property type="match status" value="1"/>
</dbReference>
<evidence type="ECO:0000256" key="4">
    <source>
        <dbReference type="PROSITE-ProRule" id="PRU00076"/>
    </source>
</evidence>
<keyword evidence="5" id="KW-0812">Transmembrane</keyword>
<dbReference type="PROSITE" id="PS51034">
    <property type="entry name" value="ZP_2"/>
    <property type="match status" value="1"/>
</dbReference>
<feature type="domain" description="ZP" evidence="8">
    <location>
        <begin position="702"/>
        <end position="956"/>
    </location>
</feature>
<evidence type="ECO:0000259" key="8">
    <source>
        <dbReference type="PROSITE" id="PS51034"/>
    </source>
</evidence>
<evidence type="ECO:0000256" key="3">
    <source>
        <dbReference type="ARBA" id="ARBA00023157"/>
    </source>
</evidence>
<proteinExistence type="predicted"/>
<dbReference type="PROSITE" id="PS01187">
    <property type="entry name" value="EGF_CA"/>
    <property type="match status" value="1"/>
</dbReference>
<dbReference type="InterPro" id="IPR001507">
    <property type="entry name" value="ZP_dom"/>
</dbReference>
<name>A0A6P8GM06_CLUHA</name>
<feature type="signal peptide" evidence="6">
    <location>
        <begin position="1"/>
        <end position="22"/>
    </location>
</feature>
<evidence type="ECO:0000256" key="1">
    <source>
        <dbReference type="ARBA" id="ARBA00022536"/>
    </source>
</evidence>
<accession>A0A6P8GM06</accession>
<dbReference type="PROSITE" id="PS00010">
    <property type="entry name" value="ASX_HYDROXYL"/>
    <property type="match status" value="1"/>
</dbReference>
<reference evidence="10" key="1">
    <citation type="submission" date="2025-08" db="UniProtKB">
        <authorList>
            <consortium name="RefSeq"/>
        </authorList>
    </citation>
    <scope>IDENTIFICATION</scope>
</reference>
<dbReference type="InterPro" id="IPR003961">
    <property type="entry name" value="FN3_dom"/>
</dbReference>
<dbReference type="InterPro" id="IPR055355">
    <property type="entry name" value="ZP-C"/>
</dbReference>
<dbReference type="CDD" id="cd00054">
    <property type="entry name" value="EGF_CA"/>
    <property type="match status" value="1"/>
</dbReference>
<dbReference type="SMART" id="SM00179">
    <property type="entry name" value="EGF_CA"/>
    <property type="match status" value="1"/>
</dbReference>
<dbReference type="InterPro" id="IPR036116">
    <property type="entry name" value="FN3_sf"/>
</dbReference>
<dbReference type="OrthoDB" id="9987373at2759"/>
<keyword evidence="2 6" id="KW-0732">Signal</keyword>
<dbReference type="InterPro" id="IPR018097">
    <property type="entry name" value="EGF_Ca-bd_CS"/>
</dbReference>
<dbReference type="Gene3D" id="2.60.40.3210">
    <property type="entry name" value="Zona pellucida, ZP-N domain"/>
    <property type="match status" value="1"/>
</dbReference>
<evidence type="ECO:0000259" key="7">
    <source>
        <dbReference type="PROSITE" id="PS50026"/>
    </source>
</evidence>
<gene>
    <name evidence="10" type="primary">LOC105889559</name>
</gene>
<dbReference type="PANTHER" id="PTHR14002">
    <property type="entry name" value="ENDOGLIN/TGF-BETA RECEPTOR TYPE III"/>
    <property type="match status" value="1"/>
</dbReference>
<dbReference type="SMART" id="SM00241">
    <property type="entry name" value="ZP"/>
    <property type="match status" value="1"/>
</dbReference>
<evidence type="ECO:0000256" key="2">
    <source>
        <dbReference type="ARBA" id="ARBA00022729"/>
    </source>
</evidence>
<dbReference type="GeneID" id="105889559"/>
<feature type="domain" description="EGF-like" evidence="7">
    <location>
        <begin position="648"/>
        <end position="687"/>
    </location>
</feature>
<dbReference type="SUPFAM" id="SSF57196">
    <property type="entry name" value="EGF/Laminin"/>
    <property type="match status" value="1"/>
</dbReference>
<dbReference type="InterPro" id="IPR042235">
    <property type="entry name" value="ZP-C_dom"/>
</dbReference>
<dbReference type="InterPro" id="IPR000152">
    <property type="entry name" value="EGF-type_Asp/Asn_hydroxyl_site"/>
</dbReference>
<evidence type="ECO:0000256" key="6">
    <source>
        <dbReference type="SAM" id="SignalP"/>
    </source>
</evidence>
<dbReference type="InterPro" id="IPR001881">
    <property type="entry name" value="EGF-like_Ca-bd_dom"/>
</dbReference>
<dbReference type="InterPro" id="IPR000742">
    <property type="entry name" value="EGF"/>
</dbReference>
<feature type="chain" id="PRO_5028357978" evidence="6">
    <location>
        <begin position="23"/>
        <end position="1027"/>
    </location>
</feature>
<feature type="transmembrane region" description="Helical" evidence="5">
    <location>
        <begin position="992"/>
        <end position="1015"/>
    </location>
</feature>
<evidence type="ECO:0000256" key="5">
    <source>
        <dbReference type="SAM" id="Phobius"/>
    </source>
</evidence>
<dbReference type="Pfam" id="PF00100">
    <property type="entry name" value="Zona_pellucida"/>
    <property type="match status" value="1"/>
</dbReference>
<dbReference type="PROSITE" id="PS50026">
    <property type="entry name" value="EGF_3"/>
    <property type="match status" value="1"/>
</dbReference>
<sequence length="1027" mass="114508">MAMCKNTVIFLLMSVHVYYSRSLGDRTNYNFSLCWLMNTNAASTSRPKISVWLNEAELMSIGKFGKFNSLTVQTSEQHSLKLQYGDIARTWTFSVSDGSNTIEIQSAHSSVEATPNQIVLDALKVFSPEQMYACEKDPLYLHQSEDFILMLGHTTRFPLKLESHSSSMLLVSWRDAGDPGHPLPLPRLHSVSMYHRELGAYAALGADTTASPYYRFSSLQGCMPYVACLELPASPSVTCLSTITDPDVPIRFQVTSWNSNQVTVDWKCPRNHKYSLFLLTLFHLNGTDHIVEERTHRHQQHPFIFTASNLPPCSRIRFGLQTVCDSGKDSRTSKMVMIDGNSAHSAIQSIHQSDAGPEDYTLSWSVMDISMITMFKVYHQGALHGSTLFTAHMVMGLAPCQCYQARVEAVCGESVVMNVKTLETYTGPRVVSDLRYRAEDSTALWSGPTSPDGAFSYNLTHENGSPVSSGSLPEPLLPLRDLSPGLTYVLEVWEECQGWGSPSRAVLCFDAQTVPKMDVRSGGIRGDGKMSDFLRSMSSVWSPLAVIVPWRPSADLNDPKSRPRVELERVVKNKILELLKDFPHPVSVDVLTFEDYGSGTQTKLNAVLLSASVTDTTVPFSSAEVLEFIQSLSPVGVTVENGMVYWDDPDECSMLELNQCAPHSVCINTLDSYTCVCQDGYYDVSPLLNPTTACHENGLSTQCSQAFIRGSIAKAYLVDYFGGNVTMVLNDGRCPVLESETLYYFRASRNPGHCGTKIVVNRTHFEFINVVTVTASRERVIIRRDLKVFWKCVNPRHYLRNDEMKMHLEWISSYSLVEYNSSHILEVAMALYRDDSFTHNYTHAVSLLPEEFLYLEVALKAHNTFASDLLLEVVMCWATESQNPEDKTKGILLRDGCPVDLTFHWLSENGMAQMTRFSVQMFSMPAGLPFYIHCLTRVCAPDENCTTTCPAKMSSKVRRDLRHTPSAVVSAGPLLVGNISSAHSINSKWNEIVMLMTVLGGSIGLLVFTLLVVTATKTLLNLYGRVQ</sequence>
<organism evidence="9 10">
    <name type="scientific">Clupea harengus</name>
    <name type="common">Atlantic herring</name>
    <dbReference type="NCBI Taxonomy" id="7950"/>
    <lineage>
        <taxon>Eukaryota</taxon>
        <taxon>Metazoa</taxon>
        <taxon>Chordata</taxon>
        <taxon>Craniata</taxon>
        <taxon>Vertebrata</taxon>
        <taxon>Euteleostomi</taxon>
        <taxon>Actinopterygii</taxon>
        <taxon>Neopterygii</taxon>
        <taxon>Teleostei</taxon>
        <taxon>Clupei</taxon>
        <taxon>Clupeiformes</taxon>
        <taxon>Clupeoidei</taxon>
        <taxon>Clupeidae</taxon>
        <taxon>Clupea</taxon>
    </lineage>
</organism>
<dbReference type="SMART" id="SM00181">
    <property type="entry name" value="EGF"/>
    <property type="match status" value="1"/>
</dbReference>
<dbReference type="SMART" id="SM00060">
    <property type="entry name" value="FN3"/>
    <property type="match status" value="3"/>
</dbReference>
<dbReference type="InterPro" id="IPR049883">
    <property type="entry name" value="NOTCH1_EGF-like"/>
</dbReference>
<dbReference type="KEGG" id="char:105889559"/>